<sequence>MIVVTGATGNVGRTLVRLLTEAGEPVTAVSRKITESDVPRGVRVLAADLADPAGLRPALDGAGALFLLISGDFVAAADSPGGVIGRVLDDARSAGAGRVVLLSSQGVATRPGSSSLGSTARSIEDAVRRSGMDWTILRPGGFDSNAYAWAESVRARRAVAAPFGDVGLPFIDPDDIAEVAAVALREDGHAGQVYELTGPALTTPRQRAEAIGEALGEPIRFTEQTREEARAQMLRFMPEPVVETTLSIIGEPTPAERRVSPDVERLLGRTPRTFAEWARRNAAAFR</sequence>
<protein>
    <submittedName>
        <fullName evidence="2">NAD(P)H-binding protein</fullName>
    </submittedName>
</protein>
<name>A0ABT4T393_9ACTN</name>
<dbReference type="EMBL" id="JAPNUD010000081">
    <property type="protein sequence ID" value="MDA0643986.1"/>
    <property type="molecule type" value="Genomic_DNA"/>
</dbReference>
<evidence type="ECO:0000313" key="2">
    <source>
        <dbReference type="EMBL" id="MDA0643986.1"/>
    </source>
</evidence>
<dbReference type="Gene3D" id="3.40.50.720">
    <property type="entry name" value="NAD(P)-binding Rossmann-like Domain"/>
    <property type="match status" value="1"/>
</dbReference>
<comment type="caution">
    <text evidence="2">The sequence shown here is derived from an EMBL/GenBank/DDBJ whole genome shotgun (WGS) entry which is preliminary data.</text>
</comment>
<dbReference type="InterPro" id="IPR016040">
    <property type="entry name" value="NAD(P)-bd_dom"/>
</dbReference>
<gene>
    <name evidence="2" type="ORF">OUY24_25450</name>
</gene>
<accession>A0ABT4T393</accession>
<evidence type="ECO:0000259" key="1">
    <source>
        <dbReference type="Pfam" id="PF13460"/>
    </source>
</evidence>
<dbReference type="Proteomes" id="UP001212498">
    <property type="component" value="Unassembled WGS sequence"/>
</dbReference>
<dbReference type="SUPFAM" id="SSF51735">
    <property type="entry name" value="NAD(P)-binding Rossmann-fold domains"/>
    <property type="match status" value="1"/>
</dbReference>
<organism evidence="2 3">
    <name type="scientific">Nonomuraea ferruginea</name>
    <dbReference type="NCBI Taxonomy" id="46174"/>
    <lineage>
        <taxon>Bacteria</taxon>
        <taxon>Bacillati</taxon>
        <taxon>Actinomycetota</taxon>
        <taxon>Actinomycetes</taxon>
        <taxon>Streptosporangiales</taxon>
        <taxon>Streptosporangiaceae</taxon>
        <taxon>Nonomuraea</taxon>
    </lineage>
</organism>
<reference evidence="2 3" key="1">
    <citation type="submission" date="2022-11" db="EMBL/GenBank/DDBJ databases">
        <title>Nonomuraea corallina sp. nov., a new species of the genus Nonomuraea isolated from sea side sediment in Thai sea.</title>
        <authorList>
            <person name="Ngamcharungchit C."/>
            <person name="Matsumoto A."/>
            <person name="Suriyachadkun C."/>
            <person name="Panbangred W."/>
            <person name="Inahashi Y."/>
            <person name="Intra B."/>
        </authorList>
    </citation>
    <scope>NUCLEOTIDE SEQUENCE [LARGE SCALE GENOMIC DNA]</scope>
    <source>
        <strain evidence="2 3">DSM 43553</strain>
    </source>
</reference>
<feature type="domain" description="NAD(P)-binding" evidence="1">
    <location>
        <begin position="6"/>
        <end position="185"/>
    </location>
</feature>
<dbReference type="PANTHER" id="PTHR43162:SF1">
    <property type="entry name" value="PRESTALK A DIFFERENTIATION PROTEIN A"/>
    <property type="match status" value="1"/>
</dbReference>
<dbReference type="Pfam" id="PF13460">
    <property type="entry name" value="NAD_binding_10"/>
    <property type="match status" value="1"/>
</dbReference>
<dbReference type="InterPro" id="IPR051604">
    <property type="entry name" value="Ergot_Alk_Oxidoreductase"/>
</dbReference>
<keyword evidence="3" id="KW-1185">Reference proteome</keyword>
<evidence type="ECO:0000313" key="3">
    <source>
        <dbReference type="Proteomes" id="UP001212498"/>
    </source>
</evidence>
<proteinExistence type="predicted"/>
<dbReference type="InterPro" id="IPR036291">
    <property type="entry name" value="NAD(P)-bd_dom_sf"/>
</dbReference>
<dbReference type="PANTHER" id="PTHR43162">
    <property type="match status" value="1"/>
</dbReference>
<dbReference type="RefSeq" id="WP_271278116.1">
    <property type="nucleotide sequence ID" value="NZ_BAABFD010000018.1"/>
</dbReference>